<dbReference type="Gene3D" id="3.40.1550.10">
    <property type="entry name" value="CheC-like"/>
    <property type="match status" value="1"/>
</dbReference>
<evidence type="ECO:0000256" key="7">
    <source>
        <dbReference type="ARBA" id="ARBA00022779"/>
    </source>
</evidence>
<dbReference type="EMBL" id="DRBS01000313">
    <property type="protein sequence ID" value="HDD44872.1"/>
    <property type="molecule type" value="Genomic_DNA"/>
</dbReference>
<dbReference type="Pfam" id="PF01052">
    <property type="entry name" value="FliMN_C"/>
    <property type="match status" value="1"/>
</dbReference>
<gene>
    <name evidence="12" type="ORF">ENG63_08455</name>
</gene>
<dbReference type="SUPFAM" id="SSF101801">
    <property type="entry name" value="Surface presentation of antigens (SPOA)"/>
    <property type="match status" value="1"/>
</dbReference>
<keyword evidence="8" id="KW-0472">Membrane</keyword>
<feature type="domain" description="Flagellar motor switch protein FliN-like C-terminal" evidence="11">
    <location>
        <begin position="248"/>
        <end position="318"/>
    </location>
</feature>
<evidence type="ECO:0000256" key="3">
    <source>
        <dbReference type="ARBA" id="ARBA00011049"/>
    </source>
</evidence>
<proteinExistence type="inferred from homology"/>
<dbReference type="GO" id="GO:0005886">
    <property type="term" value="C:plasma membrane"/>
    <property type="evidence" value="ECO:0007669"/>
    <property type="project" value="UniProtKB-SubCell"/>
</dbReference>
<evidence type="ECO:0000256" key="6">
    <source>
        <dbReference type="ARBA" id="ARBA00022500"/>
    </source>
</evidence>
<reference evidence="12" key="1">
    <citation type="journal article" date="2020" name="mSystems">
        <title>Genome- and Community-Level Interaction Insights into Carbon Utilization and Element Cycling Functions of Hydrothermarchaeota in Hydrothermal Sediment.</title>
        <authorList>
            <person name="Zhou Z."/>
            <person name="Liu Y."/>
            <person name="Xu W."/>
            <person name="Pan J."/>
            <person name="Luo Z.H."/>
            <person name="Li M."/>
        </authorList>
    </citation>
    <scope>NUCLEOTIDE SEQUENCE [LARGE SCALE GENOMIC DNA]</scope>
    <source>
        <strain evidence="12">HyVt-233</strain>
    </source>
</reference>
<protein>
    <recommendedName>
        <fullName evidence="4">Flagellar motor switch protein FliM</fullName>
    </recommendedName>
</protein>
<dbReference type="GO" id="GO:0009425">
    <property type="term" value="C:bacterial-type flagellum basal body"/>
    <property type="evidence" value="ECO:0007669"/>
    <property type="project" value="UniProtKB-SubCell"/>
</dbReference>
<evidence type="ECO:0000313" key="12">
    <source>
        <dbReference type="EMBL" id="HDD44872.1"/>
    </source>
</evidence>
<dbReference type="Gene3D" id="2.30.330.10">
    <property type="entry name" value="SpoA-like"/>
    <property type="match status" value="1"/>
</dbReference>
<dbReference type="GO" id="GO:0050918">
    <property type="term" value="P:positive chemotaxis"/>
    <property type="evidence" value="ECO:0007669"/>
    <property type="project" value="TreeGrafter"/>
</dbReference>
<dbReference type="GO" id="GO:0003774">
    <property type="term" value="F:cytoskeletal motor activity"/>
    <property type="evidence" value="ECO:0007669"/>
    <property type="project" value="InterPro"/>
</dbReference>
<dbReference type="InterPro" id="IPR036429">
    <property type="entry name" value="SpoA-like_sf"/>
</dbReference>
<comment type="subcellular location">
    <subcellularLocation>
        <location evidence="1">Bacterial flagellum basal body</location>
    </subcellularLocation>
    <subcellularLocation>
        <location evidence="2">Cell membrane</location>
        <topology evidence="2">Peripheral membrane protein</topology>
    </subcellularLocation>
</comment>
<evidence type="ECO:0000256" key="10">
    <source>
        <dbReference type="ARBA" id="ARBA00025044"/>
    </source>
</evidence>
<dbReference type="PRINTS" id="PR00955">
    <property type="entry name" value="FLGMOTORFLIM"/>
</dbReference>
<dbReference type="AlphaFoldDB" id="A0A7C0YAW8"/>
<dbReference type="PANTHER" id="PTHR30034">
    <property type="entry name" value="FLAGELLAR MOTOR SWITCH PROTEIN FLIM"/>
    <property type="match status" value="1"/>
</dbReference>
<keyword evidence="6" id="KW-0145">Chemotaxis</keyword>
<comment type="function">
    <text evidence="10">FliM is one of three proteins (FliG, FliN, FliM) that forms the rotor-mounted switch complex (C ring), located at the base of the basal body. This complex interacts with the CheY and CheZ chemotaxis proteins, in addition to contacting components of the motor that determine the direction of flagellar rotation.</text>
</comment>
<sequence length="335" mass="38226">MSQILTEKEVEVLQKALSEKQVSLEGEKRVPKVQKYDFIVQKRITPRIAAILNVVFNRFLVNFRASLSLKLRRVIRMQLLPFDNQKFNELTEGLPPVCWLEIIEIAPLPGQCLFIINPELVSILVDLLCGGNGKRPTKEIQAVFAPLEQSVMNKIVVLALKDLESAWETVMKVKVKSVGLEFNPQLLTGFSPDDYFCLIPVKITLGEFNSMMAFGLPHYTLEPLKEQFLEKKEVQPVDQEAMQKLLNHLLDTEVEVTVELATKEMRLKDIMEMEREKIIDLNKSLSEEVIVKVEGMPLFKGYPVQFKGNKAVKISEVLKSFSLEEEVHETNNTKG</sequence>
<dbReference type="InterPro" id="IPR028976">
    <property type="entry name" value="CheC-like_sf"/>
</dbReference>
<dbReference type="InterPro" id="IPR001689">
    <property type="entry name" value="Flag_FliM"/>
</dbReference>
<dbReference type="CDD" id="cd17908">
    <property type="entry name" value="FliM"/>
    <property type="match status" value="1"/>
</dbReference>
<comment type="caution">
    <text evidence="12">The sequence shown here is derived from an EMBL/GenBank/DDBJ whole genome shotgun (WGS) entry which is preliminary data.</text>
</comment>
<dbReference type="PANTHER" id="PTHR30034:SF6">
    <property type="entry name" value="YOP PROTEINS TRANSLOCATION PROTEIN Q"/>
    <property type="match status" value="1"/>
</dbReference>
<keyword evidence="5" id="KW-1003">Cell membrane</keyword>
<comment type="similarity">
    <text evidence="3">Belongs to the FliM family.</text>
</comment>
<name>A0A7C0YAW8_DESA2</name>
<evidence type="ECO:0000256" key="9">
    <source>
        <dbReference type="ARBA" id="ARBA00023143"/>
    </source>
</evidence>
<keyword evidence="9" id="KW-0975">Bacterial flagellum</keyword>
<organism evidence="12">
    <name type="scientific">Desulfofervidus auxilii</name>
    <dbReference type="NCBI Taxonomy" id="1621989"/>
    <lineage>
        <taxon>Bacteria</taxon>
        <taxon>Pseudomonadati</taxon>
        <taxon>Thermodesulfobacteriota</taxon>
        <taxon>Candidatus Desulfofervidia</taxon>
        <taxon>Candidatus Desulfofervidales</taxon>
        <taxon>Candidatus Desulfofervidaceae</taxon>
        <taxon>Candidatus Desulfofervidus</taxon>
    </lineage>
</organism>
<evidence type="ECO:0000256" key="5">
    <source>
        <dbReference type="ARBA" id="ARBA00022475"/>
    </source>
</evidence>
<evidence type="ECO:0000256" key="2">
    <source>
        <dbReference type="ARBA" id="ARBA00004202"/>
    </source>
</evidence>
<dbReference type="GO" id="GO:0071978">
    <property type="term" value="P:bacterial-type flagellum-dependent swarming motility"/>
    <property type="evidence" value="ECO:0007669"/>
    <property type="project" value="TreeGrafter"/>
</dbReference>
<dbReference type="Pfam" id="PF02154">
    <property type="entry name" value="FliM"/>
    <property type="match status" value="1"/>
</dbReference>
<evidence type="ECO:0000259" key="11">
    <source>
        <dbReference type="Pfam" id="PF01052"/>
    </source>
</evidence>
<dbReference type="PIRSF" id="PIRSF002888">
    <property type="entry name" value="FliM"/>
    <property type="match status" value="1"/>
</dbReference>
<evidence type="ECO:0000256" key="8">
    <source>
        <dbReference type="ARBA" id="ARBA00023136"/>
    </source>
</evidence>
<keyword evidence="7" id="KW-0283">Flagellar rotation</keyword>
<accession>A0A7C0YAW8</accession>
<evidence type="ECO:0000256" key="4">
    <source>
        <dbReference type="ARBA" id="ARBA00021898"/>
    </source>
</evidence>
<dbReference type="InterPro" id="IPR001543">
    <property type="entry name" value="FliN-like_C"/>
</dbReference>
<dbReference type="SUPFAM" id="SSF103039">
    <property type="entry name" value="CheC-like"/>
    <property type="match status" value="1"/>
</dbReference>
<dbReference type="Proteomes" id="UP000886289">
    <property type="component" value="Unassembled WGS sequence"/>
</dbReference>
<evidence type="ECO:0000256" key="1">
    <source>
        <dbReference type="ARBA" id="ARBA00004117"/>
    </source>
</evidence>